<sequence length="77" mass="9257">FLYIISFPRVLRFLILYFFISPNRVFEAAGHNLRLLCKISGDHFPISSQFPDKHPRFKIHLYWDIILFCNSFIYLSC</sequence>
<reference evidence="1" key="1">
    <citation type="submission" date="2023-08" db="EMBL/GenBank/DDBJ databases">
        <title>A de novo genome assembly of Solanum verrucosum Schlechtendal, a Mexican diploid species geographically isolated from the other diploid A-genome species in potato relatives.</title>
        <authorList>
            <person name="Hosaka K."/>
        </authorList>
    </citation>
    <scope>NUCLEOTIDE SEQUENCE</scope>
    <source>
        <tissue evidence="1">Young leaves</tissue>
    </source>
</reference>
<evidence type="ECO:0000313" key="2">
    <source>
        <dbReference type="Proteomes" id="UP001234989"/>
    </source>
</evidence>
<gene>
    <name evidence="1" type="ORF">MTR67_047272</name>
</gene>
<accession>A0AAF0UWE0</accession>
<dbReference type="AlphaFoldDB" id="A0AAF0UWE0"/>
<protein>
    <submittedName>
        <fullName evidence="1">Uncharacterized protein</fullName>
    </submittedName>
</protein>
<keyword evidence="2" id="KW-1185">Reference proteome</keyword>
<feature type="non-terminal residue" evidence="1">
    <location>
        <position position="1"/>
    </location>
</feature>
<organism evidence="1 2">
    <name type="scientific">Solanum verrucosum</name>
    <dbReference type="NCBI Taxonomy" id="315347"/>
    <lineage>
        <taxon>Eukaryota</taxon>
        <taxon>Viridiplantae</taxon>
        <taxon>Streptophyta</taxon>
        <taxon>Embryophyta</taxon>
        <taxon>Tracheophyta</taxon>
        <taxon>Spermatophyta</taxon>
        <taxon>Magnoliopsida</taxon>
        <taxon>eudicotyledons</taxon>
        <taxon>Gunneridae</taxon>
        <taxon>Pentapetalae</taxon>
        <taxon>asterids</taxon>
        <taxon>lamiids</taxon>
        <taxon>Solanales</taxon>
        <taxon>Solanaceae</taxon>
        <taxon>Solanoideae</taxon>
        <taxon>Solaneae</taxon>
        <taxon>Solanum</taxon>
    </lineage>
</organism>
<dbReference type="EMBL" id="CP133622">
    <property type="protein sequence ID" value="WMV53887.1"/>
    <property type="molecule type" value="Genomic_DNA"/>
</dbReference>
<evidence type="ECO:0000313" key="1">
    <source>
        <dbReference type="EMBL" id="WMV53887.1"/>
    </source>
</evidence>
<name>A0AAF0UWE0_SOLVR</name>
<proteinExistence type="predicted"/>
<dbReference type="Proteomes" id="UP001234989">
    <property type="component" value="Chromosome 11"/>
</dbReference>